<feature type="transmembrane region" description="Helical" evidence="1">
    <location>
        <begin position="16"/>
        <end position="38"/>
    </location>
</feature>
<evidence type="ECO:0008006" key="3">
    <source>
        <dbReference type="Google" id="ProtNLM"/>
    </source>
</evidence>
<name>X0S5I1_9ZZZZ</name>
<keyword evidence="1" id="KW-0472">Membrane</keyword>
<protein>
    <recommendedName>
        <fullName evidence="3">Spermidine synthase</fullName>
    </recommendedName>
</protein>
<comment type="caution">
    <text evidence="2">The sequence shown here is derived from an EMBL/GenBank/DDBJ whole genome shotgun (WGS) entry which is preliminary data.</text>
</comment>
<keyword evidence="1" id="KW-0812">Transmembrane</keyword>
<gene>
    <name evidence="2" type="ORF">S01H1_17953</name>
</gene>
<dbReference type="EMBL" id="BARS01009557">
    <property type="protein sequence ID" value="GAF76333.1"/>
    <property type="molecule type" value="Genomic_DNA"/>
</dbReference>
<evidence type="ECO:0000256" key="1">
    <source>
        <dbReference type="SAM" id="Phobius"/>
    </source>
</evidence>
<accession>X0S5I1</accession>
<evidence type="ECO:0000313" key="2">
    <source>
        <dbReference type="EMBL" id="GAF76333.1"/>
    </source>
</evidence>
<reference evidence="2" key="1">
    <citation type="journal article" date="2014" name="Front. Microbiol.">
        <title>High frequency of phylogenetically diverse reductive dehalogenase-homologous genes in deep subseafloor sedimentary metagenomes.</title>
        <authorList>
            <person name="Kawai M."/>
            <person name="Futagami T."/>
            <person name="Toyoda A."/>
            <person name="Takaki Y."/>
            <person name="Nishi S."/>
            <person name="Hori S."/>
            <person name="Arai W."/>
            <person name="Tsubouchi T."/>
            <person name="Morono Y."/>
            <person name="Uchiyama I."/>
            <person name="Ito T."/>
            <person name="Fujiyama A."/>
            <person name="Inagaki F."/>
            <person name="Takami H."/>
        </authorList>
    </citation>
    <scope>NUCLEOTIDE SEQUENCE</scope>
    <source>
        <strain evidence="2">Expedition CK06-06</strain>
    </source>
</reference>
<dbReference type="AlphaFoldDB" id="X0S5I1"/>
<feature type="transmembrane region" description="Helical" evidence="1">
    <location>
        <begin position="50"/>
        <end position="69"/>
    </location>
</feature>
<proteinExistence type="predicted"/>
<organism evidence="2">
    <name type="scientific">marine sediment metagenome</name>
    <dbReference type="NCBI Taxonomy" id="412755"/>
    <lineage>
        <taxon>unclassified sequences</taxon>
        <taxon>metagenomes</taxon>
        <taxon>ecological metagenomes</taxon>
    </lineage>
</organism>
<feature type="non-terminal residue" evidence="2">
    <location>
        <position position="93"/>
    </location>
</feature>
<sequence>MRSSSPSLAGPTSSEHLAFGAIVLALGIQAIVTQSLLLREALVLMFGSELAWGMVLFAWLAGVAVGGAIGGRLETKLKRPELGLVTVLVMLSV</sequence>
<keyword evidence="1" id="KW-1133">Transmembrane helix</keyword>